<dbReference type="GeneID" id="103276760"/>
<keyword evidence="2" id="KW-0732">Signal</keyword>
<dbReference type="OrthoDB" id="10004661at2759"/>
<sequence>MLLWPLLLLLLLLLLPLTLLGLRRPPDAELSWLGGLQHRVAWGVLGWAAAWQQQRLEQCTRHVGQSQQQALRWCLKRARGTRCALRGVTDVSTFRNHLPLTKASQTPEEESRGQLLPPTSRQHRGEAALQATLLGLVALNKAHPGALAPGSTACVTLTSPWPSPLPWPGDALGWGTTPGAKDPGSLLLEALRSPGLKVLEAGTAVELLDIFLGLEVTGHEVAGAIAAGGPGAPLPGRAAELLEALGQGPRGLALRLWPKLQVVVTLDAGGQAEAAAALAALWCQGLAFFSPAYAASGGVVGLNLWPEQPRGLYLLPPGAPFIELLPVTEGAPVEAASTLLLAEAQQGKEYELVLTDRGGLTRCRLGDVVRVVGIHNQCPIVRFTRRLGQALSVRGEDIGEDLFSEALGRAVGQWPGAKLLDHGCVESSILDSFKGSAPHYEVFVELRGLRNLSEENRDKLDLWLQEASPRYKSLRIRGSVGPARVHLVGQGAFKALRAALATCPSSPFPPEMPRVFRHGHLAQLLQRWVVS</sequence>
<proteinExistence type="predicted"/>
<gene>
    <name evidence="7" type="primary">GHDC</name>
</gene>
<feature type="region of interest" description="Disordered" evidence="1">
    <location>
        <begin position="98"/>
        <end position="121"/>
    </location>
</feature>
<name>A0A1U7UJH2_CARSF</name>
<dbReference type="RefSeq" id="XP_008072384.1">
    <property type="nucleotide sequence ID" value="XM_008074193.2"/>
</dbReference>
<keyword evidence="6" id="KW-1185">Reference proteome</keyword>
<evidence type="ECO:0000259" key="5">
    <source>
        <dbReference type="Pfam" id="PF25146"/>
    </source>
</evidence>
<feature type="domain" description="GH3 middle" evidence="3">
    <location>
        <begin position="314"/>
        <end position="386"/>
    </location>
</feature>
<feature type="domain" description="GH3 C-terminal" evidence="4">
    <location>
        <begin position="413"/>
        <end position="499"/>
    </location>
</feature>
<dbReference type="PANTHER" id="PTHR31901:SF9">
    <property type="entry name" value="GH3 DOMAIN-CONTAINING PROTEIN"/>
    <property type="match status" value="1"/>
</dbReference>
<evidence type="ECO:0000256" key="1">
    <source>
        <dbReference type="SAM" id="MobiDB-lite"/>
    </source>
</evidence>
<accession>A0A1U7UJH2</accession>
<feature type="chain" id="PRO_5010544321" evidence="2">
    <location>
        <begin position="22"/>
        <end position="531"/>
    </location>
</feature>
<dbReference type="KEGG" id="csyr:103276760"/>
<evidence type="ECO:0000259" key="3">
    <source>
        <dbReference type="Pfam" id="PF23571"/>
    </source>
</evidence>
<evidence type="ECO:0000313" key="6">
    <source>
        <dbReference type="Proteomes" id="UP000189704"/>
    </source>
</evidence>
<dbReference type="Pfam" id="PF25146">
    <property type="entry name" value="GH3_N_vert"/>
    <property type="match status" value="1"/>
</dbReference>
<dbReference type="InterPro" id="IPR004993">
    <property type="entry name" value="GH3"/>
</dbReference>
<dbReference type="InterPro" id="IPR055377">
    <property type="entry name" value="GH3_M"/>
</dbReference>
<dbReference type="CTD" id="84514"/>
<feature type="domain" description="GH3" evidence="5">
    <location>
        <begin position="214"/>
        <end position="278"/>
    </location>
</feature>
<evidence type="ECO:0000313" key="7">
    <source>
        <dbReference type="RefSeq" id="XP_008072384.1"/>
    </source>
</evidence>
<dbReference type="Proteomes" id="UP000189704">
    <property type="component" value="Unplaced"/>
</dbReference>
<feature type="signal peptide" evidence="2">
    <location>
        <begin position="1"/>
        <end position="21"/>
    </location>
</feature>
<dbReference type="GO" id="GO:0016881">
    <property type="term" value="F:acid-amino acid ligase activity"/>
    <property type="evidence" value="ECO:0007669"/>
    <property type="project" value="TreeGrafter"/>
</dbReference>
<dbReference type="InterPro" id="IPR056985">
    <property type="entry name" value="GH3_N"/>
</dbReference>
<dbReference type="Pfam" id="PF23572">
    <property type="entry name" value="GH3_C"/>
    <property type="match status" value="1"/>
</dbReference>
<dbReference type="AlphaFoldDB" id="A0A1U7UJH2"/>
<dbReference type="InterPro" id="IPR055378">
    <property type="entry name" value="GH3_C"/>
</dbReference>
<evidence type="ECO:0000256" key="2">
    <source>
        <dbReference type="SAM" id="SignalP"/>
    </source>
</evidence>
<protein>
    <submittedName>
        <fullName evidence="7">GH3 domain-containing protein</fullName>
    </submittedName>
</protein>
<dbReference type="GO" id="GO:0005783">
    <property type="term" value="C:endoplasmic reticulum"/>
    <property type="evidence" value="ECO:0007669"/>
    <property type="project" value="Ensembl"/>
</dbReference>
<organism evidence="6 7">
    <name type="scientific">Carlito syrichta</name>
    <name type="common">Philippine tarsier</name>
    <name type="synonym">Tarsius syrichta</name>
    <dbReference type="NCBI Taxonomy" id="1868482"/>
    <lineage>
        <taxon>Eukaryota</taxon>
        <taxon>Metazoa</taxon>
        <taxon>Chordata</taxon>
        <taxon>Craniata</taxon>
        <taxon>Vertebrata</taxon>
        <taxon>Euteleostomi</taxon>
        <taxon>Mammalia</taxon>
        <taxon>Eutheria</taxon>
        <taxon>Euarchontoglires</taxon>
        <taxon>Primates</taxon>
        <taxon>Haplorrhini</taxon>
        <taxon>Tarsiiformes</taxon>
        <taxon>Tarsiidae</taxon>
        <taxon>Carlito</taxon>
    </lineage>
</organism>
<dbReference type="PANTHER" id="PTHR31901">
    <property type="entry name" value="GH3 DOMAIN-CONTAINING PROTEIN"/>
    <property type="match status" value="1"/>
</dbReference>
<reference evidence="7" key="1">
    <citation type="submission" date="2025-08" db="UniProtKB">
        <authorList>
            <consortium name="RefSeq"/>
        </authorList>
    </citation>
    <scope>IDENTIFICATION</scope>
</reference>
<dbReference type="OMA" id="HKLDHCL"/>
<evidence type="ECO:0000259" key="4">
    <source>
        <dbReference type="Pfam" id="PF23572"/>
    </source>
</evidence>
<dbReference type="Pfam" id="PF23571">
    <property type="entry name" value="GH3_M"/>
    <property type="match status" value="1"/>
</dbReference>